<dbReference type="Proteomes" id="UP000886335">
    <property type="component" value="Unassembled WGS sequence"/>
</dbReference>
<reference evidence="3" key="1">
    <citation type="journal article" date="2020" name="mSystems">
        <title>Genome- and Community-Level Interaction Insights into Carbon Utilization and Element Cycling Functions of Hydrothermarchaeota in Hydrothermal Sediment.</title>
        <authorList>
            <person name="Zhou Z."/>
            <person name="Liu Y."/>
            <person name="Xu W."/>
            <person name="Pan J."/>
            <person name="Luo Z.H."/>
            <person name="Li M."/>
        </authorList>
    </citation>
    <scope>NUCLEOTIDE SEQUENCE [LARGE SCALE GENOMIC DNA]</scope>
    <source>
        <strain evidence="3">SpSt-1181</strain>
    </source>
</reference>
<keyword evidence="1" id="KW-0328">Glycosyltransferase</keyword>
<dbReference type="AlphaFoldDB" id="A0A831SMC5"/>
<accession>A0A831SMC5</accession>
<dbReference type="InterPro" id="IPR051199">
    <property type="entry name" value="LPS_LOS_Heptosyltrfase"/>
</dbReference>
<dbReference type="SUPFAM" id="SSF53756">
    <property type="entry name" value="UDP-Glycosyltransferase/glycogen phosphorylase"/>
    <property type="match status" value="1"/>
</dbReference>
<name>A0A831SMC5_PROAE</name>
<protein>
    <submittedName>
        <fullName evidence="3">Lipopolysaccharide heptosyltransferase family protein</fullName>
    </submittedName>
</protein>
<dbReference type="CDD" id="cd03789">
    <property type="entry name" value="GT9_LPS_heptosyltransferase"/>
    <property type="match status" value="1"/>
</dbReference>
<dbReference type="GO" id="GO:0005829">
    <property type="term" value="C:cytosol"/>
    <property type="evidence" value="ECO:0007669"/>
    <property type="project" value="TreeGrafter"/>
</dbReference>
<dbReference type="Pfam" id="PF01075">
    <property type="entry name" value="Glyco_transf_9"/>
    <property type="match status" value="1"/>
</dbReference>
<evidence type="ECO:0000256" key="2">
    <source>
        <dbReference type="ARBA" id="ARBA00022679"/>
    </source>
</evidence>
<dbReference type="GO" id="GO:0009244">
    <property type="term" value="P:lipopolysaccharide core region biosynthetic process"/>
    <property type="evidence" value="ECO:0007669"/>
    <property type="project" value="TreeGrafter"/>
</dbReference>
<evidence type="ECO:0000256" key="1">
    <source>
        <dbReference type="ARBA" id="ARBA00022676"/>
    </source>
</evidence>
<comment type="caution">
    <text evidence="3">The sequence shown here is derived from an EMBL/GenBank/DDBJ whole genome shotgun (WGS) entry which is preliminary data.</text>
</comment>
<dbReference type="EMBL" id="DSBW01000109">
    <property type="protein sequence ID" value="HED30987.1"/>
    <property type="molecule type" value="Genomic_DNA"/>
</dbReference>
<proteinExistence type="predicted"/>
<sequence>MTARKDWKKQRRFRQALAKLLQHFFRRRLCRPPYRGPIGSIAILAQEKYGDAILLTPLLKKIKAAFPHTEIHLITFSKAVTGFFSTDPNVTEVHYAKGITGRHIKLLFGIKFDLLFNTKDHPSTTFLIHSILVRARVKAGIDNEFHRGLYDYLVTIDFHTPIALKNCGLMTILGRPVPERACRPYLPPRPVSAETSEFLETSDLSQAFGINISAGWPTRYWTTENWKELIGAFPTRQFVILSAPEDIETKKTLEASCPTVIASPPTASIYEAGLIVEQLRLLITPDTSMVHIASCFDTPVVGLYGAAQQDQSRFRPFLVDYRMVSSPTPLVRDIDPKQVIEAARQMVSA</sequence>
<keyword evidence="2" id="KW-0808">Transferase</keyword>
<evidence type="ECO:0000313" key="3">
    <source>
        <dbReference type="EMBL" id="HED30987.1"/>
    </source>
</evidence>
<organism evidence="3">
    <name type="scientific">Prosthecochloris aestuarii</name>
    <dbReference type="NCBI Taxonomy" id="1102"/>
    <lineage>
        <taxon>Bacteria</taxon>
        <taxon>Pseudomonadati</taxon>
        <taxon>Chlorobiota</taxon>
        <taxon>Chlorobiia</taxon>
        <taxon>Chlorobiales</taxon>
        <taxon>Chlorobiaceae</taxon>
        <taxon>Prosthecochloris</taxon>
    </lineage>
</organism>
<gene>
    <name evidence="3" type="ORF">ENN50_04750</name>
</gene>
<dbReference type="PANTHER" id="PTHR30160:SF1">
    <property type="entry name" value="LIPOPOLYSACCHARIDE 1,2-N-ACETYLGLUCOSAMINETRANSFERASE-RELATED"/>
    <property type="match status" value="1"/>
</dbReference>
<dbReference type="Gene3D" id="3.40.50.2000">
    <property type="entry name" value="Glycogen Phosphorylase B"/>
    <property type="match status" value="2"/>
</dbReference>
<dbReference type="GO" id="GO:0008713">
    <property type="term" value="F:ADP-heptose-lipopolysaccharide heptosyltransferase activity"/>
    <property type="evidence" value="ECO:0007669"/>
    <property type="project" value="TreeGrafter"/>
</dbReference>
<dbReference type="PANTHER" id="PTHR30160">
    <property type="entry name" value="TETRAACYLDISACCHARIDE 4'-KINASE-RELATED"/>
    <property type="match status" value="1"/>
</dbReference>
<dbReference type="InterPro" id="IPR002201">
    <property type="entry name" value="Glyco_trans_9"/>
</dbReference>